<evidence type="ECO:0000313" key="7">
    <source>
        <dbReference type="Proteomes" id="UP000266327"/>
    </source>
</evidence>
<dbReference type="OrthoDB" id="9798773at2"/>
<dbReference type="PROSITE" id="PS51635">
    <property type="entry name" value="PNPLA"/>
    <property type="match status" value="1"/>
</dbReference>
<keyword evidence="2 4" id="KW-0442">Lipid degradation</keyword>
<dbReference type="EMBL" id="QYUQ01000002">
    <property type="protein sequence ID" value="RJG04330.1"/>
    <property type="molecule type" value="Genomic_DNA"/>
</dbReference>
<dbReference type="InterPro" id="IPR016035">
    <property type="entry name" value="Acyl_Trfase/lysoPLipase"/>
</dbReference>
<keyword evidence="7" id="KW-1185">Reference proteome</keyword>
<evidence type="ECO:0000256" key="2">
    <source>
        <dbReference type="ARBA" id="ARBA00022963"/>
    </source>
</evidence>
<protein>
    <submittedName>
        <fullName evidence="6">Patatin-like phospholipase family protein</fullName>
    </submittedName>
</protein>
<dbReference type="SUPFAM" id="SSF52151">
    <property type="entry name" value="FabD/lysophospholipase-like"/>
    <property type="match status" value="1"/>
</dbReference>
<dbReference type="Gene3D" id="3.40.1090.10">
    <property type="entry name" value="Cytosolic phospholipase A2 catalytic domain"/>
    <property type="match status" value="1"/>
</dbReference>
<feature type="active site" description="Nucleophile" evidence="4">
    <location>
        <position position="51"/>
    </location>
</feature>
<keyword evidence="3 4" id="KW-0443">Lipid metabolism</keyword>
<organism evidence="6 7">
    <name type="scientific">Noviherbaspirillum sedimenti</name>
    <dbReference type="NCBI Taxonomy" id="2320865"/>
    <lineage>
        <taxon>Bacteria</taxon>
        <taxon>Pseudomonadati</taxon>
        <taxon>Pseudomonadota</taxon>
        <taxon>Betaproteobacteria</taxon>
        <taxon>Burkholderiales</taxon>
        <taxon>Oxalobacteraceae</taxon>
        <taxon>Noviherbaspirillum</taxon>
    </lineage>
</organism>
<sequence>MGDQNKIGLLLTGGGARAAYQVGVLQAVQEILHDAGWASQSSPFDIICGTSAGAINATALACRADNFAEGVGKLLAVWDNFAAEQVYRADSLGVLRSGARWLSLMSFGWLLRAWHANPPNSLLNNTPLVSLLHRMLDLPRLDAALASGDLHALAVTASSYTAGHHITFYQSAAEIAPWKRSQRIAQQTQIGVEHLLASSAIPLIFPATPIYCNGHREYFGDGSMRQLAPISPAIHLGADKVLVIGAGRLVEPAPEARAAATYPSLAQIAGHALSSIFLDSLAVDIERLNRINNTLSYLPEEHRGKTSLRPIDMLIIAPSERLDDIASRHVGSLPLPIRTLLRGIGATEVRGAALASYLLFEASYTSELIRLGVKDTQARRDDVLAFFGADRRVSRRGPVAPSVVEQMSAGAE</sequence>
<proteinExistence type="predicted"/>
<evidence type="ECO:0000313" key="6">
    <source>
        <dbReference type="EMBL" id="RJG04330.1"/>
    </source>
</evidence>
<feature type="active site" description="Proton acceptor" evidence="4">
    <location>
        <position position="221"/>
    </location>
</feature>
<keyword evidence="1 4" id="KW-0378">Hydrolase</keyword>
<feature type="short sequence motif" description="GXSXG" evidence="4">
    <location>
        <begin position="49"/>
        <end position="53"/>
    </location>
</feature>
<dbReference type="PANTHER" id="PTHR14226:SF57">
    <property type="entry name" value="BLR7027 PROTEIN"/>
    <property type="match status" value="1"/>
</dbReference>
<dbReference type="AlphaFoldDB" id="A0A3A3GTK5"/>
<evidence type="ECO:0000259" key="5">
    <source>
        <dbReference type="PROSITE" id="PS51635"/>
    </source>
</evidence>
<evidence type="ECO:0000256" key="1">
    <source>
        <dbReference type="ARBA" id="ARBA00022801"/>
    </source>
</evidence>
<reference evidence="7" key="1">
    <citation type="submission" date="2018-09" db="EMBL/GenBank/DDBJ databases">
        <authorList>
            <person name="Zhu H."/>
        </authorList>
    </citation>
    <scope>NUCLEOTIDE SEQUENCE [LARGE SCALE GENOMIC DNA]</scope>
    <source>
        <strain evidence="7">K1S02-23</strain>
    </source>
</reference>
<dbReference type="GO" id="GO:0016787">
    <property type="term" value="F:hydrolase activity"/>
    <property type="evidence" value="ECO:0007669"/>
    <property type="project" value="UniProtKB-UniRule"/>
</dbReference>
<feature type="domain" description="PNPLA" evidence="5">
    <location>
        <begin position="9"/>
        <end position="234"/>
    </location>
</feature>
<evidence type="ECO:0000256" key="4">
    <source>
        <dbReference type="PROSITE-ProRule" id="PRU01161"/>
    </source>
</evidence>
<dbReference type="Proteomes" id="UP000266327">
    <property type="component" value="Unassembled WGS sequence"/>
</dbReference>
<dbReference type="GO" id="GO:0016042">
    <property type="term" value="P:lipid catabolic process"/>
    <property type="evidence" value="ECO:0007669"/>
    <property type="project" value="UniProtKB-UniRule"/>
</dbReference>
<dbReference type="Pfam" id="PF01734">
    <property type="entry name" value="Patatin"/>
    <property type="match status" value="1"/>
</dbReference>
<dbReference type="InterPro" id="IPR002641">
    <property type="entry name" value="PNPLA_dom"/>
</dbReference>
<gene>
    <name evidence="6" type="ORF">D3878_09735</name>
</gene>
<evidence type="ECO:0000256" key="3">
    <source>
        <dbReference type="ARBA" id="ARBA00023098"/>
    </source>
</evidence>
<accession>A0A3A3GTK5</accession>
<dbReference type="PANTHER" id="PTHR14226">
    <property type="entry name" value="NEUROPATHY TARGET ESTERASE/SWISS CHEESE D.MELANOGASTER"/>
    <property type="match status" value="1"/>
</dbReference>
<dbReference type="InterPro" id="IPR050301">
    <property type="entry name" value="NTE"/>
</dbReference>
<name>A0A3A3GTK5_9BURK</name>
<comment type="caution">
    <text evidence="6">The sequence shown here is derived from an EMBL/GenBank/DDBJ whole genome shotgun (WGS) entry which is preliminary data.</text>
</comment>
<comment type="caution">
    <text evidence="4">Lacks conserved residue(s) required for the propagation of feature annotation.</text>
</comment>